<dbReference type="AlphaFoldDB" id="V5BEH7"/>
<keyword evidence="1" id="KW-1133">Transmembrane helix</keyword>
<organism evidence="2 3">
    <name type="scientific">Methyloglobulus morosus KoM1</name>
    <dbReference type="NCBI Taxonomy" id="1116472"/>
    <lineage>
        <taxon>Bacteria</taxon>
        <taxon>Pseudomonadati</taxon>
        <taxon>Pseudomonadota</taxon>
        <taxon>Gammaproteobacteria</taxon>
        <taxon>Methylococcales</taxon>
        <taxon>Methylococcaceae</taxon>
        <taxon>Methyloglobulus</taxon>
    </lineage>
</organism>
<sequence length="196" mass="21972">MDNICTAFLNIGISDITSLLGVLGTIVTVIGFAFGCYFAVLAIDAYSHVKAIKNIKNDADNASKSAQDSLSSIITYEKRIKDDEVILNAIKCDICTEIDEIFSIHIGLFSDFNFANLDDISKFRKSLYRRRSLQALKNAKIIDSKLLNSRILEMYQYGIKDDIVILEELLSSNYLNEETRVILKQVKESILSNGDV</sequence>
<keyword evidence="3" id="KW-1185">Reference proteome</keyword>
<dbReference type="EMBL" id="AYLO01000089">
    <property type="protein sequence ID" value="ESS71675.1"/>
    <property type="molecule type" value="Genomic_DNA"/>
</dbReference>
<reference evidence="2 3" key="1">
    <citation type="journal article" date="2013" name="Genome Announc.">
        <title>Draft Genome Sequence of the Methanotrophic Gammaproteobacterium Methyloglobulus morosus DSM 22980 Strain KoM1.</title>
        <authorList>
            <person name="Poehlein A."/>
            <person name="Deutzmann J.S."/>
            <person name="Daniel R."/>
            <person name="Simeonova D.D."/>
        </authorList>
    </citation>
    <scope>NUCLEOTIDE SEQUENCE [LARGE SCALE GENOMIC DNA]</scope>
    <source>
        <strain evidence="2 3">KoM1</strain>
    </source>
</reference>
<evidence type="ECO:0000313" key="3">
    <source>
        <dbReference type="Proteomes" id="UP000017842"/>
    </source>
</evidence>
<protein>
    <submittedName>
        <fullName evidence="2">Uncharacterized protein</fullName>
    </submittedName>
</protein>
<gene>
    <name evidence="2" type="ORF">MGMO_93c00330</name>
</gene>
<proteinExistence type="predicted"/>
<dbReference type="STRING" id="1116472.MGMO_93c00330"/>
<evidence type="ECO:0000256" key="1">
    <source>
        <dbReference type="SAM" id="Phobius"/>
    </source>
</evidence>
<keyword evidence="1" id="KW-0472">Membrane</keyword>
<evidence type="ECO:0000313" key="2">
    <source>
        <dbReference type="EMBL" id="ESS71675.1"/>
    </source>
</evidence>
<accession>V5BEH7</accession>
<dbReference type="RefSeq" id="WP_023495284.1">
    <property type="nucleotide sequence ID" value="NZ_AYLO01000089.1"/>
</dbReference>
<keyword evidence="1" id="KW-0812">Transmembrane</keyword>
<comment type="caution">
    <text evidence="2">The sequence shown here is derived from an EMBL/GenBank/DDBJ whole genome shotgun (WGS) entry which is preliminary data.</text>
</comment>
<dbReference type="Proteomes" id="UP000017842">
    <property type="component" value="Unassembled WGS sequence"/>
</dbReference>
<feature type="transmembrane region" description="Helical" evidence="1">
    <location>
        <begin position="20"/>
        <end position="43"/>
    </location>
</feature>
<name>V5BEH7_9GAMM</name>